<name>A0A1K0I7X0_CUPNE</name>
<protein>
    <submittedName>
        <fullName evidence="1">Uncharacterized protein</fullName>
    </submittedName>
</protein>
<sequence length="71" mass="7469">MGLAPRAGRHAAPATSHDIPRAAAVAAVPFLFRAGCLSYTPCTGDAATRRMRHSGRHAARAAAFPAQRFLL</sequence>
<reference evidence="1" key="1">
    <citation type="submission" date="2016-09" db="EMBL/GenBank/DDBJ databases">
        <authorList>
            <person name="Capua I."/>
            <person name="De Benedictis P."/>
            <person name="Joannis T."/>
            <person name="Lombin L.H."/>
            <person name="Cattoli G."/>
        </authorList>
    </citation>
    <scope>NUCLEOTIDE SEQUENCE</scope>
    <source>
        <strain evidence="1">B9</strain>
    </source>
</reference>
<dbReference type="AlphaFoldDB" id="A0A1K0I7X0"/>
<accession>A0A1K0I7X0</accession>
<organism evidence="1">
    <name type="scientific">Cupriavidus necator</name>
    <name type="common">Alcaligenes eutrophus</name>
    <name type="synonym">Ralstonia eutropha</name>
    <dbReference type="NCBI Taxonomy" id="106590"/>
    <lineage>
        <taxon>Bacteria</taxon>
        <taxon>Pseudomonadati</taxon>
        <taxon>Pseudomonadota</taxon>
        <taxon>Betaproteobacteria</taxon>
        <taxon>Burkholderiales</taxon>
        <taxon>Burkholderiaceae</taxon>
        <taxon>Cupriavidus</taxon>
    </lineage>
</organism>
<evidence type="ECO:0000313" key="1">
    <source>
        <dbReference type="EMBL" id="SCU73361.1"/>
    </source>
</evidence>
<dbReference type="EMBL" id="FMSH01000007">
    <property type="protein sequence ID" value="SCU73361.1"/>
    <property type="molecule type" value="Genomic_DNA"/>
</dbReference>
<gene>
    <name evidence="1" type="ORF">CNECB9_1040011</name>
</gene>
<proteinExistence type="predicted"/>